<dbReference type="PANTHER" id="PTHR42781:SF4">
    <property type="entry name" value="SPERMIDINE_PUTRESCINE IMPORT ATP-BINDING PROTEIN POTA"/>
    <property type="match status" value="1"/>
</dbReference>
<evidence type="ECO:0000313" key="6">
    <source>
        <dbReference type="EMBL" id="GIL28177.1"/>
    </source>
</evidence>
<keyword evidence="7" id="KW-1185">Reference proteome</keyword>
<dbReference type="Gene3D" id="3.40.50.300">
    <property type="entry name" value="P-loop containing nucleotide triphosphate hydrolases"/>
    <property type="match status" value="1"/>
</dbReference>
<comment type="caution">
    <text evidence="6">The sequence shown here is derived from an EMBL/GenBank/DDBJ whole genome shotgun (WGS) entry which is preliminary data.</text>
</comment>
<dbReference type="PANTHER" id="PTHR42781">
    <property type="entry name" value="SPERMIDINE/PUTRESCINE IMPORT ATP-BINDING PROTEIN POTA"/>
    <property type="match status" value="1"/>
</dbReference>
<dbReference type="SMART" id="SM00382">
    <property type="entry name" value="AAA"/>
    <property type="match status" value="1"/>
</dbReference>
<keyword evidence="2" id="KW-0547">Nucleotide-binding</keyword>
<dbReference type="AlphaFoldDB" id="A0A8J4EKG5"/>
<accession>A0A8J4EKG5</accession>
<dbReference type="InterPro" id="IPR003439">
    <property type="entry name" value="ABC_transporter-like_ATP-bd"/>
</dbReference>
<evidence type="ECO:0000256" key="1">
    <source>
        <dbReference type="ARBA" id="ARBA00022448"/>
    </source>
</evidence>
<dbReference type="EC" id="7.6.2.9" evidence="4"/>
<evidence type="ECO:0000256" key="2">
    <source>
        <dbReference type="ARBA" id="ARBA00022741"/>
    </source>
</evidence>
<dbReference type="Pfam" id="PF08402">
    <property type="entry name" value="TOBE_2"/>
    <property type="match status" value="1"/>
</dbReference>
<dbReference type="InterPro" id="IPR027417">
    <property type="entry name" value="P-loop_NTPase"/>
</dbReference>
<dbReference type="Pfam" id="PF00005">
    <property type="entry name" value="ABC_tran"/>
    <property type="match status" value="1"/>
</dbReference>
<dbReference type="InterPro" id="IPR013611">
    <property type="entry name" value="Transp-assoc_OB_typ2"/>
</dbReference>
<dbReference type="GO" id="GO:0043190">
    <property type="term" value="C:ATP-binding cassette (ABC) transporter complex"/>
    <property type="evidence" value="ECO:0007669"/>
    <property type="project" value="InterPro"/>
</dbReference>
<dbReference type="PROSITE" id="PS00211">
    <property type="entry name" value="ABC_TRANSPORTER_1"/>
    <property type="match status" value="1"/>
</dbReference>
<feature type="domain" description="ABC transporter" evidence="5">
    <location>
        <begin position="6"/>
        <end position="237"/>
    </location>
</feature>
<dbReference type="InterPro" id="IPR050093">
    <property type="entry name" value="ABC_SmlMolc_Importer"/>
</dbReference>
<dbReference type="SUPFAM" id="SSF52540">
    <property type="entry name" value="P-loop containing nucleoside triphosphate hydrolases"/>
    <property type="match status" value="1"/>
</dbReference>
<organism evidence="6 7">
    <name type="scientific">Actinocatenispora comari</name>
    <dbReference type="NCBI Taxonomy" id="2807577"/>
    <lineage>
        <taxon>Bacteria</taxon>
        <taxon>Bacillati</taxon>
        <taxon>Actinomycetota</taxon>
        <taxon>Actinomycetes</taxon>
        <taxon>Micromonosporales</taxon>
        <taxon>Micromonosporaceae</taxon>
        <taxon>Actinocatenispora</taxon>
    </lineage>
</organism>
<evidence type="ECO:0000256" key="4">
    <source>
        <dbReference type="ARBA" id="ARBA00066388"/>
    </source>
</evidence>
<dbReference type="InterPro" id="IPR008995">
    <property type="entry name" value="Mo/tungstate-bd_C_term_dom"/>
</dbReference>
<dbReference type="PROSITE" id="PS50893">
    <property type="entry name" value="ABC_TRANSPORTER_2"/>
    <property type="match status" value="1"/>
</dbReference>
<dbReference type="InterPro" id="IPR003593">
    <property type="entry name" value="AAA+_ATPase"/>
</dbReference>
<keyword evidence="1" id="KW-0813">Transport</keyword>
<gene>
    <name evidence="6" type="ORF">NUM_34310</name>
</gene>
<reference evidence="7" key="1">
    <citation type="journal article" date="2021" name="Int. J. Syst. Evol. Microbiol.">
        <title>Actinocatenispora comari sp. nov., an endophytic actinomycete isolated from aerial parts of Comarum salesowianum.</title>
        <authorList>
            <person name="Oyunbileg N."/>
            <person name="Iizaka Y."/>
            <person name="Hamada M."/>
            <person name="Davaapurev B.O."/>
            <person name="Fukumoto A."/>
            <person name="Tsetseg B."/>
            <person name="Kato F."/>
            <person name="Tamura T."/>
            <person name="Batkhuu J."/>
            <person name="Anzai Y."/>
        </authorList>
    </citation>
    <scope>NUCLEOTIDE SEQUENCE [LARGE SCALE GENOMIC DNA]</scope>
    <source>
        <strain evidence="7">NUM-2625</strain>
    </source>
</reference>
<dbReference type="SUPFAM" id="SSF50331">
    <property type="entry name" value="MOP-like"/>
    <property type="match status" value="1"/>
</dbReference>
<keyword evidence="3" id="KW-0067">ATP-binding</keyword>
<evidence type="ECO:0000313" key="7">
    <source>
        <dbReference type="Proteomes" id="UP000614996"/>
    </source>
</evidence>
<proteinExistence type="predicted"/>
<name>A0A8J4EKG5_9ACTN</name>
<dbReference type="GO" id="GO:0015418">
    <property type="term" value="F:ABC-type quaternary ammonium compound transporting activity"/>
    <property type="evidence" value="ECO:0007669"/>
    <property type="project" value="UniProtKB-EC"/>
</dbReference>
<dbReference type="GO" id="GO:0005524">
    <property type="term" value="F:ATP binding"/>
    <property type="evidence" value="ECO:0007669"/>
    <property type="project" value="UniProtKB-KW"/>
</dbReference>
<dbReference type="Proteomes" id="UP000614996">
    <property type="component" value="Unassembled WGS sequence"/>
</dbReference>
<dbReference type="GO" id="GO:0016887">
    <property type="term" value="F:ATP hydrolysis activity"/>
    <property type="evidence" value="ECO:0007669"/>
    <property type="project" value="InterPro"/>
</dbReference>
<sequence>MDTPDAELRGVRKQYPGGARGVRDVSLRVERGEFFSLLGPSGCGKSTTLRILAGLEEPTAGEVLIRGESMARRPAHRRPTNLVFQRLALFPHLTVAENVAFGPRLRRGSRSETAATVAEMLELVGLSGLEKRYPAQLSGGQQQRVAIARALANRPAVLLLDEPLGSLDLKLRVQMQRALKHIQQESGTTFLYVTHDQVEALTMSDRMAVMNEGLIEQVGDPATLYRAPTTRFAATFLGDTNLFEGTHRDQVLDCAGIAVRVPGPGRFASVRPERVSVAAQLGDGYPNRFTGRLEEVVFQGASIRYQVRLPSGVAVTAERRDEATPALAVGTEVETGWPVDAAVMLDH</sequence>
<evidence type="ECO:0000256" key="3">
    <source>
        <dbReference type="ARBA" id="ARBA00022840"/>
    </source>
</evidence>
<dbReference type="RefSeq" id="WP_207125888.1">
    <property type="nucleotide sequence ID" value="NZ_BOPO01000055.1"/>
</dbReference>
<dbReference type="EMBL" id="BOPO01000055">
    <property type="protein sequence ID" value="GIL28177.1"/>
    <property type="molecule type" value="Genomic_DNA"/>
</dbReference>
<dbReference type="FunFam" id="3.40.50.300:FF:000425">
    <property type="entry name" value="Probable ABC transporter, ATP-binding subunit"/>
    <property type="match status" value="1"/>
</dbReference>
<evidence type="ECO:0000259" key="5">
    <source>
        <dbReference type="PROSITE" id="PS50893"/>
    </source>
</evidence>
<protein>
    <recommendedName>
        <fullName evidence="4">ABC-type quaternary amine transporter</fullName>
        <ecNumber evidence="4">7.6.2.9</ecNumber>
    </recommendedName>
</protein>
<dbReference type="InterPro" id="IPR017871">
    <property type="entry name" value="ABC_transporter-like_CS"/>
</dbReference>